<evidence type="ECO:0000259" key="5">
    <source>
        <dbReference type="PROSITE" id="PS51782"/>
    </source>
</evidence>
<evidence type="ECO:0000256" key="3">
    <source>
        <dbReference type="SAM" id="MobiDB-lite"/>
    </source>
</evidence>
<feature type="signal peptide" evidence="4">
    <location>
        <begin position="1"/>
        <end position="18"/>
    </location>
</feature>
<feature type="chain" id="PRO_5025068998" description="LysM domain-containing protein" evidence="4">
    <location>
        <begin position="19"/>
        <end position="258"/>
    </location>
</feature>
<dbReference type="CDD" id="cd00118">
    <property type="entry name" value="LysM"/>
    <property type="match status" value="1"/>
</dbReference>
<reference evidence="6 7" key="1">
    <citation type="submission" date="2019-04" db="EMBL/GenBank/DDBJ databases">
        <title>Friends and foes A comparative genomics study of 23 Aspergillus species from section Flavi.</title>
        <authorList>
            <consortium name="DOE Joint Genome Institute"/>
            <person name="Kjaerbolling I."/>
            <person name="Vesth T."/>
            <person name="Frisvad J.C."/>
            <person name="Nybo J.L."/>
            <person name="Theobald S."/>
            <person name="Kildgaard S."/>
            <person name="Isbrandt T."/>
            <person name="Kuo A."/>
            <person name="Sato A."/>
            <person name="Lyhne E.K."/>
            <person name="Kogle M.E."/>
            <person name="Wiebenga A."/>
            <person name="Kun R.S."/>
            <person name="Lubbers R.J."/>
            <person name="Makela M.R."/>
            <person name="Barry K."/>
            <person name="Chovatia M."/>
            <person name="Clum A."/>
            <person name="Daum C."/>
            <person name="Haridas S."/>
            <person name="He G."/>
            <person name="LaButti K."/>
            <person name="Lipzen A."/>
            <person name="Mondo S."/>
            <person name="Riley R."/>
            <person name="Salamov A."/>
            <person name="Simmons B.A."/>
            <person name="Magnuson J.K."/>
            <person name="Henrissat B."/>
            <person name="Mortensen U.H."/>
            <person name="Larsen T.O."/>
            <person name="Devries R.P."/>
            <person name="Grigoriev I.V."/>
            <person name="Machida M."/>
            <person name="Baker S.E."/>
            <person name="Andersen M.R."/>
        </authorList>
    </citation>
    <scope>NUCLEOTIDE SEQUENCE [LARGE SCALE GENOMIC DNA]</scope>
    <source>
        <strain evidence="6 7">CBS 117625</strain>
    </source>
</reference>
<name>A0A5N6T4T9_ASPPS</name>
<keyword evidence="4" id="KW-0732">Signal</keyword>
<keyword evidence="1" id="KW-0147">Chitin-binding</keyword>
<dbReference type="GO" id="GO:0008061">
    <property type="term" value="F:chitin binding"/>
    <property type="evidence" value="ECO:0007669"/>
    <property type="project" value="UniProtKB-KW"/>
</dbReference>
<dbReference type="Gene3D" id="3.10.350.10">
    <property type="entry name" value="LysM domain"/>
    <property type="match status" value="2"/>
</dbReference>
<evidence type="ECO:0000256" key="1">
    <source>
        <dbReference type="ARBA" id="ARBA00022669"/>
    </source>
</evidence>
<feature type="region of interest" description="Disordered" evidence="3">
    <location>
        <begin position="184"/>
        <end position="221"/>
    </location>
</feature>
<feature type="compositionally biased region" description="Polar residues" evidence="3">
    <location>
        <begin position="202"/>
        <end position="221"/>
    </location>
</feature>
<proteinExistence type="predicted"/>
<dbReference type="AlphaFoldDB" id="A0A5N6T4T9"/>
<dbReference type="EMBL" id="ML743558">
    <property type="protein sequence ID" value="KAE8141300.1"/>
    <property type="molecule type" value="Genomic_DNA"/>
</dbReference>
<feature type="compositionally biased region" description="Low complexity" evidence="3">
    <location>
        <begin position="184"/>
        <end position="200"/>
    </location>
</feature>
<keyword evidence="7" id="KW-1185">Reference proteome</keyword>
<dbReference type="GeneID" id="43643165"/>
<dbReference type="RefSeq" id="XP_031917363.1">
    <property type="nucleotide sequence ID" value="XM_032058955.1"/>
</dbReference>
<sequence length="258" mass="27984">MLSFWVLLQILFCESVVAWINGESATGPTESSVVDQCEYWANDIGSSDSCESIEAYFGITRAQFRSWNPDLSLSCIMTRGRSYCVAGPSSVTTSTTITATTRTSDHPGTITYSGIVAPTQNGVTSSCTKYHLVQLRDTCYTIQDEYGSYTLEQFYSWNPSIGEGCTGIQPGYYVCVRTEPKFTSVSATPTPASPTANPSNIGKGSSASDHQPHQQVSPENATSGTLAVSSIHMLMWSIIVTSMLFLSHPLFSTILPFL</sequence>
<dbReference type="SUPFAM" id="SSF54106">
    <property type="entry name" value="LysM domain"/>
    <property type="match status" value="1"/>
</dbReference>
<dbReference type="Proteomes" id="UP000325672">
    <property type="component" value="Unassembled WGS sequence"/>
</dbReference>
<evidence type="ECO:0000313" key="7">
    <source>
        <dbReference type="Proteomes" id="UP000325672"/>
    </source>
</evidence>
<dbReference type="PROSITE" id="PS51782">
    <property type="entry name" value="LYSM"/>
    <property type="match status" value="1"/>
</dbReference>
<dbReference type="InterPro" id="IPR036779">
    <property type="entry name" value="LysM_dom_sf"/>
</dbReference>
<dbReference type="OrthoDB" id="2281372at2759"/>
<gene>
    <name evidence="6" type="ORF">BDV38DRAFT_279203</name>
</gene>
<accession>A0A5N6T4T9</accession>
<keyword evidence="2" id="KW-0843">Virulence</keyword>
<evidence type="ECO:0000313" key="6">
    <source>
        <dbReference type="EMBL" id="KAE8141300.1"/>
    </source>
</evidence>
<protein>
    <recommendedName>
        <fullName evidence="5">LysM domain-containing protein</fullName>
    </recommendedName>
</protein>
<feature type="domain" description="LysM" evidence="5">
    <location>
        <begin position="129"/>
        <end position="176"/>
    </location>
</feature>
<dbReference type="PANTHER" id="PTHR34997">
    <property type="entry name" value="AM15"/>
    <property type="match status" value="1"/>
</dbReference>
<organism evidence="6 7">
    <name type="scientific">Aspergillus pseudotamarii</name>
    <dbReference type="NCBI Taxonomy" id="132259"/>
    <lineage>
        <taxon>Eukaryota</taxon>
        <taxon>Fungi</taxon>
        <taxon>Dikarya</taxon>
        <taxon>Ascomycota</taxon>
        <taxon>Pezizomycotina</taxon>
        <taxon>Eurotiomycetes</taxon>
        <taxon>Eurotiomycetidae</taxon>
        <taxon>Eurotiales</taxon>
        <taxon>Aspergillaceae</taxon>
        <taxon>Aspergillus</taxon>
        <taxon>Aspergillus subgen. Circumdati</taxon>
    </lineage>
</organism>
<evidence type="ECO:0000256" key="4">
    <source>
        <dbReference type="SAM" id="SignalP"/>
    </source>
</evidence>
<dbReference type="PANTHER" id="PTHR34997:SF1">
    <property type="entry name" value="PEPTIDOGLYCAN-BINDING LYSIN DOMAIN"/>
    <property type="match status" value="1"/>
</dbReference>
<dbReference type="InterPro" id="IPR052210">
    <property type="entry name" value="LysM1-like"/>
</dbReference>
<evidence type="ECO:0000256" key="2">
    <source>
        <dbReference type="ARBA" id="ARBA00023026"/>
    </source>
</evidence>
<dbReference type="InterPro" id="IPR018392">
    <property type="entry name" value="LysM"/>
</dbReference>